<dbReference type="RefSeq" id="WP_169346390.1">
    <property type="nucleotide sequence ID" value="NZ_JABBJJ010000088.1"/>
</dbReference>
<organism evidence="2 3">
    <name type="scientific">Pyxidicoccus fallax</name>
    <dbReference type="NCBI Taxonomy" id="394095"/>
    <lineage>
        <taxon>Bacteria</taxon>
        <taxon>Pseudomonadati</taxon>
        <taxon>Myxococcota</taxon>
        <taxon>Myxococcia</taxon>
        <taxon>Myxococcales</taxon>
        <taxon>Cystobacterineae</taxon>
        <taxon>Myxococcaceae</taxon>
        <taxon>Pyxidicoccus</taxon>
    </lineage>
</organism>
<evidence type="ECO:0000313" key="2">
    <source>
        <dbReference type="EMBL" id="NMO17106.1"/>
    </source>
</evidence>
<feature type="region of interest" description="Disordered" evidence="1">
    <location>
        <begin position="12"/>
        <end position="31"/>
    </location>
</feature>
<name>A0A848LF20_9BACT</name>
<evidence type="ECO:0000313" key="3">
    <source>
        <dbReference type="Proteomes" id="UP000518300"/>
    </source>
</evidence>
<dbReference type="Proteomes" id="UP000518300">
    <property type="component" value="Unassembled WGS sequence"/>
</dbReference>
<evidence type="ECO:0000256" key="1">
    <source>
        <dbReference type="SAM" id="MobiDB-lite"/>
    </source>
</evidence>
<comment type="caution">
    <text evidence="2">The sequence shown here is derived from an EMBL/GenBank/DDBJ whole genome shotgun (WGS) entry which is preliminary data.</text>
</comment>
<keyword evidence="3" id="KW-1185">Reference proteome</keyword>
<sequence>MSVLFVAMGCARSARPDSPGSGPVGKGTVYSGPADETVSVVPLLPLEDRKFLIQYNIPGDDHDGKVLLHTASEDGTEYWARWRGRNIRFFLERKHAGRRTGEFLATRMLEDGVVYLKVDTERTRALDAEEVQELYLRQLADGTLAKGEAFDKKFWAKDHERQVTEAAQAMNAACGSSVAVAISWEHVPEKMLDDGEAIGSYCSGPIEALKYLCEESAEARRTVQAQVKRVDCRAGDSFSGRVEADTVVWSIAPGTSGPNSEQYQQFFMDNL</sequence>
<dbReference type="EMBL" id="JABBJJ010000088">
    <property type="protein sequence ID" value="NMO17106.1"/>
    <property type="molecule type" value="Genomic_DNA"/>
</dbReference>
<gene>
    <name evidence="2" type="ORF">HG543_19895</name>
</gene>
<accession>A0A848LF20</accession>
<dbReference type="AlphaFoldDB" id="A0A848LF20"/>
<proteinExistence type="predicted"/>
<reference evidence="2 3" key="1">
    <citation type="submission" date="2020-04" db="EMBL/GenBank/DDBJ databases">
        <title>Draft genome of Pyxidicoccus fallax type strain.</title>
        <authorList>
            <person name="Whitworth D.E."/>
        </authorList>
    </citation>
    <scope>NUCLEOTIDE SEQUENCE [LARGE SCALE GENOMIC DNA]</scope>
    <source>
        <strain evidence="2 3">DSM 14698</strain>
    </source>
</reference>
<protein>
    <submittedName>
        <fullName evidence="2">Uncharacterized protein</fullName>
    </submittedName>
</protein>